<keyword evidence="2" id="KW-1185">Reference proteome</keyword>
<dbReference type="Gramene" id="rna-AYBTSS11_LOCUS27766">
    <property type="protein sequence ID" value="CAJ1975640.1"/>
    <property type="gene ID" value="gene-AYBTSS11_LOCUS27766"/>
</dbReference>
<organism evidence="1 2">
    <name type="scientific">Sphenostylis stenocarpa</name>
    <dbReference type="NCBI Taxonomy" id="92480"/>
    <lineage>
        <taxon>Eukaryota</taxon>
        <taxon>Viridiplantae</taxon>
        <taxon>Streptophyta</taxon>
        <taxon>Embryophyta</taxon>
        <taxon>Tracheophyta</taxon>
        <taxon>Spermatophyta</taxon>
        <taxon>Magnoliopsida</taxon>
        <taxon>eudicotyledons</taxon>
        <taxon>Gunneridae</taxon>
        <taxon>Pentapetalae</taxon>
        <taxon>rosids</taxon>
        <taxon>fabids</taxon>
        <taxon>Fabales</taxon>
        <taxon>Fabaceae</taxon>
        <taxon>Papilionoideae</taxon>
        <taxon>50 kb inversion clade</taxon>
        <taxon>NPAAA clade</taxon>
        <taxon>indigoferoid/millettioid clade</taxon>
        <taxon>Phaseoleae</taxon>
        <taxon>Sphenostylis</taxon>
    </lineage>
</organism>
<gene>
    <name evidence="1" type="ORF">AYBTSS11_LOCUS27766</name>
</gene>
<accession>A0AA86W0V6</accession>
<evidence type="ECO:0000313" key="1">
    <source>
        <dbReference type="EMBL" id="CAJ1975640.1"/>
    </source>
</evidence>
<dbReference type="Proteomes" id="UP001189624">
    <property type="component" value="Chromosome 9"/>
</dbReference>
<sequence length="122" mass="14020">MNEVRTVQWSRVMTVQCSRAVHADGHGRMHQLHVVTTDRTKQSKATHCRLDLRRATLVGTFVFRILSEEHPVYGSVSSLSWLEHKTWLVRLFLESVCMHKSLCDHSDLSFATESSRGIEDKV</sequence>
<evidence type="ECO:0000313" key="2">
    <source>
        <dbReference type="Proteomes" id="UP001189624"/>
    </source>
</evidence>
<dbReference type="AlphaFoldDB" id="A0AA86W0V6"/>
<reference evidence="1" key="1">
    <citation type="submission" date="2023-10" db="EMBL/GenBank/DDBJ databases">
        <authorList>
            <person name="Domelevo Entfellner J.-B."/>
        </authorList>
    </citation>
    <scope>NUCLEOTIDE SEQUENCE</scope>
</reference>
<dbReference type="EMBL" id="OY731406">
    <property type="protein sequence ID" value="CAJ1975640.1"/>
    <property type="molecule type" value="Genomic_DNA"/>
</dbReference>
<protein>
    <submittedName>
        <fullName evidence="1">Uncharacterized protein</fullName>
    </submittedName>
</protein>
<name>A0AA86W0V6_9FABA</name>
<proteinExistence type="predicted"/>